<sequence>MFSGLAGWHVLVLMVWLVPLVLWIVALVQIAQSRAEAGPTIGWIAVVTLVPLVGSILWFALGRRSVRETGPDSLGGGA</sequence>
<comment type="subcellular location">
    <subcellularLocation>
        <location evidence="1">Cell membrane</location>
        <topology evidence="1">Multi-pass membrane protein</topology>
    </subcellularLocation>
</comment>
<evidence type="ECO:0000256" key="5">
    <source>
        <dbReference type="ARBA" id="ARBA00023136"/>
    </source>
</evidence>
<evidence type="ECO:0000256" key="4">
    <source>
        <dbReference type="ARBA" id="ARBA00022989"/>
    </source>
</evidence>
<comment type="caution">
    <text evidence="8">The sequence shown here is derived from an EMBL/GenBank/DDBJ whole genome shotgun (WGS) entry which is preliminary data.</text>
</comment>
<keyword evidence="2" id="KW-1003">Cell membrane</keyword>
<dbReference type="Proteomes" id="UP001174210">
    <property type="component" value="Unassembled WGS sequence"/>
</dbReference>
<feature type="transmembrane region" description="Helical" evidence="6">
    <location>
        <begin position="6"/>
        <end position="28"/>
    </location>
</feature>
<evidence type="ECO:0000256" key="3">
    <source>
        <dbReference type="ARBA" id="ARBA00022692"/>
    </source>
</evidence>
<feature type="transmembrane region" description="Helical" evidence="6">
    <location>
        <begin position="40"/>
        <end position="61"/>
    </location>
</feature>
<evidence type="ECO:0000313" key="8">
    <source>
        <dbReference type="EMBL" id="MDN4595604.1"/>
    </source>
</evidence>
<keyword evidence="9" id="KW-1185">Reference proteome</keyword>
<evidence type="ECO:0000259" key="7">
    <source>
        <dbReference type="Pfam" id="PF13396"/>
    </source>
</evidence>
<dbReference type="Pfam" id="PF13396">
    <property type="entry name" value="PLDc_N"/>
    <property type="match status" value="1"/>
</dbReference>
<keyword evidence="3 6" id="KW-0812">Transmembrane</keyword>
<reference evidence="8" key="1">
    <citation type="submission" date="2023-03" db="EMBL/GenBank/DDBJ databases">
        <title>MT1 and MT2 Draft Genomes of Novel Species.</title>
        <authorList>
            <person name="Venkateswaran K."/>
        </authorList>
    </citation>
    <scope>NUCLEOTIDE SEQUENCE</scope>
    <source>
        <strain evidence="8">F6_8S_P_1A</strain>
    </source>
</reference>
<evidence type="ECO:0000256" key="6">
    <source>
        <dbReference type="SAM" id="Phobius"/>
    </source>
</evidence>
<proteinExistence type="predicted"/>
<dbReference type="InterPro" id="IPR027379">
    <property type="entry name" value="CLS_N"/>
</dbReference>
<protein>
    <submittedName>
        <fullName evidence="8">PLD nuclease N-terminal domain-containing protein</fullName>
    </submittedName>
</protein>
<name>A0ABT8IU64_9MICO</name>
<keyword evidence="4 6" id="KW-1133">Transmembrane helix</keyword>
<accession>A0ABT8IU64</accession>
<keyword evidence="5 6" id="KW-0472">Membrane</keyword>
<evidence type="ECO:0000256" key="1">
    <source>
        <dbReference type="ARBA" id="ARBA00004651"/>
    </source>
</evidence>
<gene>
    <name evidence="8" type="ORF">P5G59_00485</name>
</gene>
<dbReference type="EMBL" id="JAROCB010000001">
    <property type="protein sequence ID" value="MDN4595604.1"/>
    <property type="molecule type" value="Genomic_DNA"/>
</dbReference>
<dbReference type="RefSeq" id="WP_301214959.1">
    <property type="nucleotide sequence ID" value="NZ_JAROCB010000001.1"/>
</dbReference>
<evidence type="ECO:0000256" key="2">
    <source>
        <dbReference type="ARBA" id="ARBA00022475"/>
    </source>
</evidence>
<feature type="domain" description="Cardiolipin synthase N-terminal" evidence="7">
    <location>
        <begin position="21"/>
        <end position="63"/>
    </location>
</feature>
<evidence type="ECO:0000313" key="9">
    <source>
        <dbReference type="Proteomes" id="UP001174210"/>
    </source>
</evidence>
<organism evidence="8 9">
    <name type="scientific">Leifsonia virtsii</name>
    <dbReference type="NCBI Taxonomy" id="3035915"/>
    <lineage>
        <taxon>Bacteria</taxon>
        <taxon>Bacillati</taxon>
        <taxon>Actinomycetota</taxon>
        <taxon>Actinomycetes</taxon>
        <taxon>Micrococcales</taxon>
        <taxon>Microbacteriaceae</taxon>
        <taxon>Leifsonia</taxon>
    </lineage>
</organism>